<keyword evidence="1" id="KW-0645">Protease</keyword>
<keyword evidence="5" id="KW-1185">Reference proteome</keyword>
<dbReference type="CDD" id="cd09272">
    <property type="entry name" value="RNase_HI_RT_Ty1"/>
    <property type="match status" value="1"/>
</dbReference>
<feature type="region of interest" description="Disordered" evidence="2">
    <location>
        <begin position="376"/>
        <end position="427"/>
    </location>
</feature>
<evidence type="ECO:0000256" key="1">
    <source>
        <dbReference type="ARBA" id="ARBA00022750"/>
    </source>
</evidence>
<dbReference type="InterPro" id="IPR057670">
    <property type="entry name" value="SH3_retrovirus"/>
</dbReference>
<dbReference type="InterPro" id="IPR036397">
    <property type="entry name" value="RNaseH_sf"/>
</dbReference>
<dbReference type="Gene3D" id="3.30.420.10">
    <property type="entry name" value="Ribonuclease H-like superfamily/Ribonuclease H"/>
    <property type="match status" value="1"/>
</dbReference>
<dbReference type="SUPFAM" id="SSF56672">
    <property type="entry name" value="DNA/RNA polymerases"/>
    <property type="match status" value="1"/>
</dbReference>
<dbReference type="InterPro" id="IPR013103">
    <property type="entry name" value="RVT_2"/>
</dbReference>
<reference evidence="4 5" key="1">
    <citation type="submission" date="2024-04" db="EMBL/GenBank/DDBJ databases">
        <authorList>
            <person name="Fracassetti M."/>
        </authorList>
    </citation>
    <scope>NUCLEOTIDE SEQUENCE [LARGE SCALE GENOMIC DNA]</scope>
</reference>
<gene>
    <name evidence="4" type="ORF">LTRI10_LOCUS42912</name>
</gene>
<dbReference type="PANTHER" id="PTHR11439:SF470">
    <property type="entry name" value="CYSTEINE-RICH RLK (RECEPTOR-LIKE PROTEIN KINASE) 8"/>
    <property type="match status" value="1"/>
</dbReference>
<evidence type="ECO:0000313" key="4">
    <source>
        <dbReference type="EMBL" id="CAL1402946.1"/>
    </source>
</evidence>
<feature type="compositionally biased region" description="Low complexity" evidence="2">
    <location>
        <begin position="376"/>
        <end position="395"/>
    </location>
</feature>
<dbReference type="Pfam" id="PF14244">
    <property type="entry name" value="Retrotran_gag_3"/>
    <property type="match status" value="1"/>
</dbReference>
<dbReference type="Pfam" id="PF00665">
    <property type="entry name" value="rve"/>
    <property type="match status" value="1"/>
</dbReference>
<dbReference type="PROSITE" id="PS50994">
    <property type="entry name" value="INTEGRASE"/>
    <property type="match status" value="1"/>
</dbReference>
<dbReference type="PANTHER" id="PTHR11439">
    <property type="entry name" value="GAG-POL-RELATED RETROTRANSPOSON"/>
    <property type="match status" value="1"/>
</dbReference>
<feature type="domain" description="Integrase catalytic" evidence="3">
    <location>
        <begin position="659"/>
        <end position="822"/>
    </location>
</feature>
<feature type="compositionally biased region" description="Polar residues" evidence="2">
    <location>
        <begin position="331"/>
        <end position="342"/>
    </location>
</feature>
<evidence type="ECO:0000313" key="5">
    <source>
        <dbReference type="Proteomes" id="UP001497516"/>
    </source>
</evidence>
<dbReference type="GO" id="GO:0004190">
    <property type="term" value="F:aspartic-type endopeptidase activity"/>
    <property type="evidence" value="ECO:0007669"/>
    <property type="project" value="UniProtKB-KW"/>
</dbReference>
<proteinExistence type="predicted"/>
<feature type="compositionally biased region" description="Polar residues" evidence="2">
    <location>
        <begin position="407"/>
        <end position="424"/>
    </location>
</feature>
<dbReference type="InterPro" id="IPR043502">
    <property type="entry name" value="DNA/RNA_pol_sf"/>
</dbReference>
<dbReference type="Proteomes" id="UP001497516">
    <property type="component" value="Chromosome 7"/>
</dbReference>
<dbReference type="Pfam" id="PF13976">
    <property type="entry name" value="gag_pre-integrs"/>
    <property type="match status" value="1"/>
</dbReference>
<sequence length="1536" mass="172543">MAIHDSSSSGDEATNPHTGGRQSNSGVILYKGVSISDPASPFFIHPSENWGQCLVSQLLTENNFSSWERSMVLVIDGKNKLGFLNGKIPQPDDDSPLLEPWNRNNKLLLSWIQRSVNPTIAESILYVTTAIGAWTELREQFSQGDSFRIADLQEAIFNLKQGTMSISQYYSKQRALWDQLANYRFIPDCDCGLTCHCVLASLRKDYMNDKVIRFLHNLNDSFNGPRSTVMLLEPLPPINKVFAMMVQHERENGLLPKPQPHPNPDSASESMAFFTKASGSHLGVQGAGQGFKKQGKKPVCTFCGYTGHTEDVCYKKNGYPPGYQSKKRQQNPRQANSVSTDMPCSNGSIVINQSDWQSFQQQYQKMMSFMAPQLQQHNQQNNQTHSQNQFTTQQHYPPAPAAFSDAYNANNPSHYSASNDSDGSGQHHIISRANAVASQAFGNPDSTGTPHYALNINCHIQNKWILDTGATDHIICSSAHFLHSKLVTNVYVHMPNGTKVAVTAIGVVKYSEHLTLTEVLLVPAFSFNLVSVSKLVRSSTICLWFHYSLCFIQAYPSLTMIGTASLIDGLYLLHPPSQTKQLQHTLQLNTKPAYPSRIAYSSSKSSIDIWHYRLGHIPACKISQFQNIDSSISAHSDFHCTVCPMAKQKRLPFPTSTSKSVAPFDLIHVDIWGNAPILSLQGHAYFLTIVDDFTRHTWIFTMKHKSEARPIIINFFAFIETQFKTTIKTIRTDNGLEFHIPDFYNSKGVIHQTTCVYTSQQNGIVERKHQHILAVTRALLFQASLPSKFWNFAAMHAVHLINRTPSNLLQNSTPYEKLHGVPSSLSHLKVFGCLTYAATIQATRNKLDPRAQSCIFLGHPHGTKGFRLYNLATHSILISRDVSFHETIFPFKLQNQPFDSSLPLPVFPPVYSDLDFEKAHTEFSSEVPHSTAPPSVPLHHSISEMSSTAPVAAQPSTAPIDCSQLRRSTRQIIKPAKFKDYKCNLTSQATLFSKTRYPIQAMLSYSSLSTSHRKFALAITQVREPRTYKEAAKSHEWLQAVNSEFASLEKTKTWVLVDPPPNVPIIGNKWVFRLKFKQDGTIDKYKARLVAKGYTQTPGVDYLDTFSPVVKMTTVRVILALAAIHKWHLEQLDVNTAFLHGDLNEEVYMKLPPGLPVHPDDKNKVCKLTKSLYGLKQASRQWFAKLAATLESLGYQKSHCDYSLFTKQHNQSFTALLVYVDDIILTGNNMEEIKHVKHQLDLAFTIKDLGPLKYFLGMEVSRSDSGIHLCQRKYTLDLLSDTGFLASKPATTPSIPATHLSAHDGTPLNESDHSSYRTLLGRFQYLCTTRPDICYTVNQLSQFVDSPTTVHEQATHRLLRYLKTTPARGLFFPSNSSLRLTAFSDSDWAGCPDTRRSVTGFCVFLGGSLISWRSKKQHTISRSSAEAEYRALADTSQELQWMTALFKQLPVQPQQPYTIYCDSLSAVKMTQNPVQHERTKHIEVDCHFTRDQVLANKLKVQHISTTLQLADPFTKALPVHTFVELVSKLNLKSIHV</sequence>
<dbReference type="InterPro" id="IPR054722">
    <property type="entry name" value="PolX-like_BBD"/>
</dbReference>
<name>A0AAV2FX90_9ROSI</name>
<dbReference type="EMBL" id="OZ034820">
    <property type="protein sequence ID" value="CAL1402946.1"/>
    <property type="molecule type" value="Genomic_DNA"/>
</dbReference>
<dbReference type="Pfam" id="PF22936">
    <property type="entry name" value="Pol_BBD"/>
    <property type="match status" value="1"/>
</dbReference>
<accession>A0AAV2FX90</accession>
<evidence type="ECO:0000256" key="2">
    <source>
        <dbReference type="SAM" id="MobiDB-lite"/>
    </source>
</evidence>
<dbReference type="Pfam" id="PF25597">
    <property type="entry name" value="SH3_retrovirus"/>
    <property type="match status" value="1"/>
</dbReference>
<dbReference type="InterPro" id="IPR029472">
    <property type="entry name" value="Copia-like_N"/>
</dbReference>
<protein>
    <recommendedName>
        <fullName evidence="3">Integrase catalytic domain-containing protein</fullName>
    </recommendedName>
</protein>
<keyword evidence="1" id="KW-0378">Hydrolase</keyword>
<dbReference type="InterPro" id="IPR012337">
    <property type="entry name" value="RNaseH-like_sf"/>
</dbReference>
<keyword evidence="1" id="KW-0064">Aspartyl protease</keyword>
<dbReference type="GO" id="GO:0003676">
    <property type="term" value="F:nucleic acid binding"/>
    <property type="evidence" value="ECO:0007669"/>
    <property type="project" value="InterPro"/>
</dbReference>
<feature type="region of interest" description="Disordered" evidence="2">
    <location>
        <begin position="322"/>
        <end position="342"/>
    </location>
</feature>
<dbReference type="InterPro" id="IPR025724">
    <property type="entry name" value="GAG-pre-integrase_dom"/>
</dbReference>
<organism evidence="4 5">
    <name type="scientific">Linum trigynum</name>
    <dbReference type="NCBI Taxonomy" id="586398"/>
    <lineage>
        <taxon>Eukaryota</taxon>
        <taxon>Viridiplantae</taxon>
        <taxon>Streptophyta</taxon>
        <taxon>Embryophyta</taxon>
        <taxon>Tracheophyta</taxon>
        <taxon>Spermatophyta</taxon>
        <taxon>Magnoliopsida</taxon>
        <taxon>eudicotyledons</taxon>
        <taxon>Gunneridae</taxon>
        <taxon>Pentapetalae</taxon>
        <taxon>rosids</taxon>
        <taxon>fabids</taxon>
        <taxon>Malpighiales</taxon>
        <taxon>Linaceae</taxon>
        <taxon>Linum</taxon>
    </lineage>
</organism>
<feature type="region of interest" description="Disordered" evidence="2">
    <location>
        <begin position="1"/>
        <end position="24"/>
    </location>
</feature>
<evidence type="ECO:0000259" key="3">
    <source>
        <dbReference type="PROSITE" id="PS50994"/>
    </source>
</evidence>
<dbReference type="SUPFAM" id="SSF53098">
    <property type="entry name" value="Ribonuclease H-like"/>
    <property type="match status" value="1"/>
</dbReference>
<dbReference type="Pfam" id="PF07727">
    <property type="entry name" value="RVT_2"/>
    <property type="match status" value="1"/>
</dbReference>
<dbReference type="InterPro" id="IPR001584">
    <property type="entry name" value="Integrase_cat-core"/>
</dbReference>
<dbReference type="GO" id="GO:0015074">
    <property type="term" value="P:DNA integration"/>
    <property type="evidence" value="ECO:0007669"/>
    <property type="project" value="InterPro"/>
</dbReference>